<dbReference type="GO" id="GO:0006355">
    <property type="term" value="P:regulation of DNA-templated transcription"/>
    <property type="evidence" value="ECO:0007669"/>
    <property type="project" value="InterPro"/>
</dbReference>
<dbReference type="PANTHER" id="PTHR35300">
    <property type="entry name" value="COACTIVATOR CBP, KIX DOMAIN-CONTAINING PROTEIN-RELATED"/>
    <property type="match status" value="1"/>
</dbReference>
<dbReference type="AlphaFoldDB" id="A0A5B7AIW5"/>
<dbReference type="PANTHER" id="PTHR35300:SF5">
    <property type="entry name" value="HISTONE ACETYLTRANSFERASE"/>
    <property type="match status" value="1"/>
</dbReference>
<name>A0A5B7AIW5_DAVIN</name>
<keyword evidence="1" id="KW-0539">Nucleus</keyword>
<evidence type="ECO:0000256" key="1">
    <source>
        <dbReference type="ARBA" id="ARBA00023242"/>
    </source>
</evidence>
<evidence type="ECO:0008006" key="3">
    <source>
        <dbReference type="Google" id="ProtNLM"/>
    </source>
</evidence>
<dbReference type="GO" id="GO:0003712">
    <property type="term" value="F:transcription coregulator activity"/>
    <property type="evidence" value="ECO:0007669"/>
    <property type="project" value="InterPro"/>
</dbReference>
<dbReference type="Gene3D" id="1.10.246.20">
    <property type="entry name" value="Coactivator CBP, KIX domain"/>
    <property type="match status" value="1"/>
</dbReference>
<proteinExistence type="predicted"/>
<evidence type="ECO:0000313" key="2">
    <source>
        <dbReference type="EMBL" id="MPA55898.1"/>
    </source>
</evidence>
<accession>A0A5B7AIW5</accession>
<organism evidence="2">
    <name type="scientific">Davidia involucrata</name>
    <name type="common">Dove tree</name>
    <dbReference type="NCBI Taxonomy" id="16924"/>
    <lineage>
        <taxon>Eukaryota</taxon>
        <taxon>Viridiplantae</taxon>
        <taxon>Streptophyta</taxon>
        <taxon>Embryophyta</taxon>
        <taxon>Tracheophyta</taxon>
        <taxon>Spermatophyta</taxon>
        <taxon>Magnoliopsida</taxon>
        <taxon>eudicotyledons</taxon>
        <taxon>Gunneridae</taxon>
        <taxon>Pentapetalae</taxon>
        <taxon>asterids</taxon>
        <taxon>Cornales</taxon>
        <taxon>Nyssaceae</taxon>
        <taxon>Davidia</taxon>
    </lineage>
</organism>
<protein>
    <recommendedName>
        <fullName evidence="3">Histone acetyltransferase</fullName>
    </recommendedName>
</protein>
<reference evidence="2" key="1">
    <citation type="submission" date="2019-08" db="EMBL/GenBank/DDBJ databases">
        <title>Reference gene set and small RNA set construction with multiple tissues from Davidia involucrata Baill.</title>
        <authorList>
            <person name="Yang H."/>
            <person name="Zhou C."/>
            <person name="Li G."/>
            <person name="Wang J."/>
            <person name="Gao P."/>
            <person name="Wang M."/>
            <person name="Wang R."/>
            <person name="Zhao Y."/>
        </authorList>
    </citation>
    <scope>NUCLEOTIDE SEQUENCE</scope>
    <source>
        <tissue evidence="2">Mixed with DoveR01_LX</tissue>
    </source>
</reference>
<dbReference type="EMBL" id="GHES01025339">
    <property type="protein sequence ID" value="MPA55898.1"/>
    <property type="molecule type" value="Transcribed_RNA"/>
</dbReference>
<sequence length="411" mass="45896">MPRPGSRPYECVRRAWHSDRHQPIRGSLIQEIFRVVNEIHSSATKKNKEWQEKLPIVVLKAEEIMYSKANSEAEYMDLKTIWDRANDAINTIIRRDESTETGELLQPCIEAALNLGCTPRRASRSQRNSSPKCYLSATTPETTCVSRNLENTTEGTNIQFMSHYSSFMKPNTMNSIHLGSESHCPITQNNNCTTNKSPFLSENFPPHGTNLCLPMETYPSSNSCSVYSLYYGNYFQSQVSQSGFGIPSKSNFHPMESAEMGVLQNLLSRNVDASNKIPQAELGDSPENLTDIGCDLSLRLGPLSVPCINVENNGPQEVEDVGSSTSREGSKLSVLSPKMDIEFSFFPKVNADDPLDSCSSKWSSEGENIYVEATMRKRKAIVSHPSEDGQFCWQPKLPYNHLTGRMSNAGL</sequence>
<gene>
    <name evidence="2" type="ORF">Din_025339</name>
</gene>
<dbReference type="InterPro" id="IPR036529">
    <property type="entry name" value="KIX_dom_sf"/>
</dbReference>